<dbReference type="GO" id="GO:0043041">
    <property type="term" value="P:amino acid activation for nonribosomal peptide biosynthetic process"/>
    <property type="evidence" value="ECO:0007669"/>
    <property type="project" value="TreeGrafter"/>
</dbReference>
<evidence type="ECO:0000256" key="3">
    <source>
        <dbReference type="ARBA" id="ARBA00022553"/>
    </source>
</evidence>
<evidence type="ECO:0000256" key="1">
    <source>
        <dbReference type="ARBA" id="ARBA00001957"/>
    </source>
</evidence>
<evidence type="ECO:0000259" key="5">
    <source>
        <dbReference type="PROSITE" id="PS50075"/>
    </source>
</evidence>
<dbReference type="GO" id="GO:0044550">
    <property type="term" value="P:secondary metabolite biosynthetic process"/>
    <property type="evidence" value="ECO:0007669"/>
    <property type="project" value="TreeGrafter"/>
</dbReference>
<protein>
    <submittedName>
        <fullName evidence="6">Dimodular nonribosomal peptide synthase</fullName>
    </submittedName>
</protein>
<keyword evidence="7" id="KW-1185">Reference proteome</keyword>
<dbReference type="SMART" id="SM00823">
    <property type="entry name" value="PKS_PP"/>
    <property type="match status" value="1"/>
</dbReference>
<dbReference type="Gene3D" id="3.40.50.12780">
    <property type="entry name" value="N-terminal domain of ligase-like"/>
    <property type="match status" value="1"/>
</dbReference>
<proteinExistence type="predicted"/>
<reference evidence="6 7" key="1">
    <citation type="journal article" date="2016" name="Genome Announc.">
        <title>Complete Genome and Plasmid Sequences for Rhodococcus fascians D188 and Draft Sequences for Rhodococcus Isolates PBTS 1 and PBTS 2.</title>
        <authorList>
            <person name="Stamler R.A."/>
            <person name="Vereecke D."/>
            <person name="Zhang Y."/>
            <person name="Schilkey F."/>
            <person name="Devitt N."/>
            <person name="Randall J.J."/>
        </authorList>
    </citation>
    <scope>NUCLEOTIDE SEQUENCE [LARGE SCALE GENOMIC DNA]</scope>
    <source>
        <strain evidence="6 7">PBTS2</strain>
    </source>
</reference>
<dbReference type="Pfam" id="PF00550">
    <property type="entry name" value="PP-binding"/>
    <property type="match status" value="1"/>
</dbReference>
<gene>
    <name evidence="6" type="primary">dhbF_2</name>
    <name evidence="6" type="ORF">A3Q41_01769</name>
</gene>
<dbReference type="SUPFAM" id="SSF53474">
    <property type="entry name" value="alpha/beta-Hydrolases"/>
    <property type="match status" value="1"/>
</dbReference>
<dbReference type="PANTHER" id="PTHR45527:SF1">
    <property type="entry name" value="FATTY ACID SYNTHASE"/>
    <property type="match status" value="1"/>
</dbReference>
<dbReference type="PATRIC" id="fig|1653479.3.peg.1789"/>
<reference evidence="7" key="2">
    <citation type="submission" date="2016-04" db="EMBL/GenBank/DDBJ databases">
        <title>Complete Genome and Plasmid Sequences for Rhodococcus fascians D188 and Draft Sequences for Rhodococcus spp. Isolates PBTS 1 and PBTS 2.</title>
        <authorList>
            <person name="Stamer R."/>
            <person name="Vereecke D."/>
            <person name="Zhang Y."/>
            <person name="Schilkey F."/>
            <person name="Devitt N."/>
            <person name="Randall J."/>
        </authorList>
    </citation>
    <scope>NUCLEOTIDE SEQUENCE [LARGE SCALE GENOMIC DNA]</scope>
    <source>
        <strain evidence="7">PBTS2</strain>
    </source>
</reference>
<dbReference type="PROSITE" id="PS50075">
    <property type="entry name" value="CARRIER"/>
    <property type="match status" value="1"/>
</dbReference>
<dbReference type="GO" id="GO:0005737">
    <property type="term" value="C:cytoplasm"/>
    <property type="evidence" value="ECO:0007669"/>
    <property type="project" value="TreeGrafter"/>
</dbReference>
<organism evidence="6 7">
    <name type="scientific">Rhodococcoides fascians</name>
    <name type="common">Rhodococcus fascians</name>
    <dbReference type="NCBI Taxonomy" id="1828"/>
    <lineage>
        <taxon>Bacteria</taxon>
        <taxon>Bacillati</taxon>
        <taxon>Actinomycetota</taxon>
        <taxon>Actinomycetes</taxon>
        <taxon>Mycobacteriales</taxon>
        <taxon>Nocardiaceae</taxon>
        <taxon>Rhodococcoides</taxon>
    </lineage>
</organism>
<dbReference type="GO" id="GO:0031177">
    <property type="term" value="F:phosphopantetheine binding"/>
    <property type="evidence" value="ECO:0007669"/>
    <property type="project" value="InterPro"/>
</dbReference>
<dbReference type="InterPro" id="IPR000873">
    <property type="entry name" value="AMP-dep_synth/lig_dom"/>
</dbReference>
<dbReference type="InterPro" id="IPR009081">
    <property type="entry name" value="PP-bd_ACP"/>
</dbReference>
<dbReference type="PROSITE" id="PS00012">
    <property type="entry name" value="PHOSPHOPANTETHEINE"/>
    <property type="match status" value="1"/>
</dbReference>
<evidence type="ECO:0000256" key="2">
    <source>
        <dbReference type="ARBA" id="ARBA00022450"/>
    </source>
</evidence>
<dbReference type="SUPFAM" id="SSF47336">
    <property type="entry name" value="ACP-like"/>
    <property type="match status" value="1"/>
</dbReference>
<evidence type="ECO:0000313" key="6">
    <source>
        <dbReference type="EMBL" id="AMY23072.1"/>
    </source>
</evidence>
<dbReference type="InterPro" id="IPR025110">
    <property type="entry name" value="AMP-bd_C"/>
</dbReference>
<dbReference type="KEGG" id="rhs:A3Q41_01769"/>
<feature type="compositionally biased region" description="Low complexity" evidence="4">
    <location>
        <begin position="8"/>
        <end position="20"/>
    </location>
</feature>
<dbReference type="InterPro" id="IPR001031">
    <property type="entry name" value="Thioesterase"/>
</dbReference>
<dbReference type="InterPro" id="IPR006162">
    <property type="entry name" value="Ppantetheine_attach_site"/>
</dbReference>
<dbReference type="Pfam" id="PF00501">
    <property type="entry name" value="AMP-binding"/>
    <property type="match status" value="2"/>
</dbReference>
<dbReference type="EMBL" id="CP015220">
    <property type="protein sequence ID" value="AMY23072.1"/>
    <property type="molecule type" value="Genomic_DNA"/>
</dbReference>
<dbReference type="InterPro" id="IPR020806">
    <property type="entry name" value="PKS_PP-bd"/>
</dbReference>
<dbReference type="PANTHER" id="PTHR45527">
    <property type="entry name" value="NONRIBOSOMAL PEPTIDE SYNTHETASE"/>
    <property type="match status" value="1"/>
</dbReference>
<feature type="domain" description="Carrier" evidence="5">
    <location>
        <begin position="527"/>
        <end position="602"/>
    </location>
</feature>
<evidence type="ECO:0000256" key="4">
    <source>
        <dbReference type="SAM" id="MobiDB-lite"/>
    </source>
</evidence>
<dbReference type="Pfam" id="PF13193">
    <property type="entry name" value="AMP-binding_C"/>
    <property type="match status" value="1"/>
</dbReference>
<feature type="region of interest" description="Disordered" evidence="4">
    <location>
        <begin position="1"/>
        <end position="20"/>
    </location>
</feature>
<dbReference type="AlphaFoldDB" id="A0A143QKR1"/>
<keyword evidence="2" id="KW-0596">Phosphopantetheine</keyword>
<dbReference type="InterPro" id="IPR036736">
    <property type="entry name" value="ACP-like_sf"/>
</dbReference>
<name>A0A143QKR1_RHOFA</name>
<dbReference type="PROSITE" id="PS00455">
    <property type="entry name" value="AMP_BINDING"/>
    <property type="match status" value="1"/>
</dbReference>
<dbReference type="Pfam" id="PF00975">
    <property type="entry name" value="Thioesterase"/>
    <property type="match status" value="1"/>
</dbReference>
<evidence type="ECO:0000313" key="7">
    <source>
        <dbReference type="Proteomes" id="UP000076038"/>
    </source>
</evidence>
<dbReference type="InterPro" id="IPR045851">
    <property type="entry name" value="AMP-bd_C_sf"/>
</dbReference>
<sequence>MTIQDAYAPTRSVPPVSVSSRAVSSRAVSTGPVPARSALAPLCRPDGRDTLMARYREVAHAMPDAAALHAAGTSLTFDELLHRVYSQARKIAALRPSDHRPVAVEADASVDSIVLMLAVIAAGHPLVPLDPQLPHERRDRIVEQAKASTLDSATVDAAVDSCVPLPTVSGGHTAVINYTSGSTGTPKGVVLSHRMCLTKAYEVSTALGLGTHDRVGDALPVSFGAGLNTLFAGLLSGATVHCRDPRSGTVGSIAEWVSEHSLTTLHCSSSLLRAVAGQVTVPTLRVVTTYGESLHADDARRFRLASDNRATLVNWYATTEAGAVAFSEYPLDRALPSGFLPAGTPVAGKLVEVVAADGSPCEPDVIGEVRVTSACLADGYLEDVGVDSEKFAALGDGLFRYRTGDLGRFDQDGTLQLAGRIDDAVKVRGYLVEPAEVEAALRALPNIDDAVVIGRRSGTDTDLVAYICSDRTVRASQADIRAALRRTLPEWMVPTHLVALDAMPRNERGKIDRRALPEPSDRRVERTAVGPTEYIVAEAARTALGLDAIGRDEDFLELGGNSLTMTAMLAHLRENLKIDLDPQDVFASTTVRTLATTVDARLRDTAAARRSSSGVHDVLVPLRTGGTGAPIFLIGGAGVGAMAFLDLVKHLDADRPVYALQAHGRGTRGRPDRTIRATAARYVDAIRTVAPDGPFHLVGHSLGGWIAIAMAEKIRDSGVGTPHLLLLDTRLFRHLLDRLPGGTSVPAAPPAPTREDAGFHLGRAGTAALWLRMQFAGLLRYPTTMEWLVFASIGYVALNKHVPTPWSGSMTVVRTTENVKDLRSWRAVAHGELTFVDITGHHANMLRGPMAKELADIIDDTVDNAR</sequence>
<keyword evidence="3" id="KW-0597">Phosphoprotein</keyword>
<dbReference type="SUPFAM" id="SSF56801">
    <property type="entry name" value="Acetyl-CoA synthetase-like"/>
    <property type="match status" value="1"/>
</dbReference>
<accession>A0A143QKR1</accession>
<dbReference type="Gene3D" id="3.40.50.1820">
    <property type="entry name" value="alpha/beta hydrolase"/>
    <property type="match status" value="1"/>
</dbReference>
<dbReference type="RefSeq" id="WP_082832178.1">
    <property type="nucleotide sequence ID" value="NZ_CP015220.1"/>
</dbReference>
<dbReference type="SMART" id="SM00824">
    <property type="entry name" value="PKS_TE"/>
    <property type="match status" value="1"/>
</dbReference>
<dbReference type="Gene3D" id="1.10.1200.10">
    <property type="entry name" value="ACP-like"/>
    <property type="match status" value="1"/>
</dbReference>
<dbReference type="Proteomes" id="UP000076038">
    <property type="component" value="Chromosome"/>
</dbReference>
<dbReference type="OrthoDB" id="2472181at2"/>
<dbReference type="InterPro" id="IPR042099">
    <property type="entry name" value="ANL_N_sf"/>
</dbReference>
<dbReference type="InterPro" id="IPR020802">
    <property type="entry name" value="TesA-like"/>
</dbReference>
<comment type="cofactor">
    <cofactor evidence="1">
        <name>pantetheine 4'-phosphate</name>
        <dbReference type="ChEBI" id="CHEBI:47942"/>
    </cofactor>
</comment>
<dbReference type="Gene3D" id="3.30.300.30">
    <property type="match status" value="1"/>
</dbReference>
<dbReference type="InterPro" id="IPR029058">
    <property type="entry name" value="AB_hydrolase_fold"/>
</dbReference>
<dbReference type="InterPro" id="IPR020845">
    <property type="entry name" value="AMP-binding_CS"/>
</dbReference>